<proteinExistence type="predicted"/>
<evidence type="ECO:0000313" key="1">
    <source>
        <dbReference type="EMBL" id="KAH8099462.1"/>
    </source>
</evidence>
<dbReference type="EMBL" id="JAEVFJ010000020">
    <property type="protein sequence ID" value="KAH8099462.1"/>
    <property type="molecule type" value="Genomic_DNA"/>
</dbReference>
<organism evidence="1 2">
    <name type="scientific">Cristinia sonorae</name>
    <dbReference type="NCBI Taxonomy" id="1940300"/>
    <lineage>
        <taxon>Eukaryota</taxon>
        <taxon>Fungi</taxon>
        <taxon>Dikarya</taxon>
        <taxon>Basidiomycota</taxon>
        <taxon>Agaricomycotina</taxon>
        <taxon>Agaricomycetes</taxon>
        <taxon>Agaricomycetidae</taxon>
        <taxon>Agaricales</taxon>
        <taxon>Pleurotineae</taxon>
        <taxon>Stephanosporaceae</taxon>
        <taxon>Cristinia</taxon>
    </lineage>
</organism>
<dbReference type="Proteomes" id="UP000813824">
    <property type="component" value="Unassembled WGS sequence"/>
</dbReference>
<comment type="caution">
    <text evidence="1">The sequence shown here is derived from an EMBL/GenBank/DDBJ whole genome shotgun (WGS) entry which is preliminary data.</text>
</comment>
<reference evidence="1" key="1">
    <citation type="journal article" date="2021" name="New Phytol.">
        <title>Evolutionary innovations through gain and loss of genes in the ectomycorrhizal Boletales.</title>
        <authorList>
            <person name="Wu G."/>
            <person name="Miyauchi S."/>
            <person name="Morin E."/>
            <person name="Kuo A."/>
            <person name="Drula E."/>
            <person name="Varga T."/>
            <person name="Kohler A."/>
            <person name="Feng B."/>
            <person name="Cao Y."/>
            <person name="Lipzen A."/>
            <person name="Daum C."/>
            <person name="Hundley H."/>
            <person name="Pangilinan J."/>
            <person name="Johnson J."/>
            <person name="Barry K."/>
            <person name="LaButti K."/>
            <person name="Ng V."/>
            <person name="Ahrendt S."/>
            <person name="Min B."/>
            <person name="Choi I.G."/>
            <person name="Park H."/>
            <person name="Plett J.M."/>
            <person name="Magnuson J."/>
            <person name="Spatafora J.W."/>
            <person name="Nagy L.G."/>
            <person name="Henrissat B."/>
            <person name="Grigoriev I.V."/>
            <person name="Yang Z.L."/>
            <person name="Xu J."/>
            <person name="Martin F.M."/>
        </authorList>
    </citation>
    <scope>NUCLEOTIDE SEQUENCE</scope>
    <source>
        <strain evidence="1">KKN 215</strain>
    </source>
</reference>
<dbReference type="AlphaFoldDB" id="A0A8K0UMH2"/>
<gene>
    <name evidence="1" type="ORF">BXZ70DRAFT_908190</name>
</gene>
<name>A0A8K0UMH2_9AGAR</name>
<keyword evidence="2" id="KW-1185">Reference proteome</keyword>
<protein>
    <submittedName>
        <fullName evidence="1">Uncharacterized protein</fullName>
    </submittedName>
</protein>
<accession>A0A8K0UMH2</accession>
<sequence length="204" mass="22775">MYQVKALHTFAHVLCLLRSWKRNTVRSLATRLRHDVGFLMQLNILVGEAGTWLPFLSFHLSTVQVRKPQHAWYPGMSIIHDAIFTDTSRLRRALAMNLGSKNGPSLCSLSEALSAARIASQLTITFMLWPLRDSSSSSGKFTHAFGAALLLRRHGGLRCCGLLYADYRAIPLLWGIPPVVLLRASYSIVHWTRTQAVESSEDGS</sequence>
<evidence type="ECO:0000313" key="2">
    <source>
        <dbReference type="Proteomes" id="UP000813824"/>
    </source>
</evidence>